<dbReference type="GO" id="GO:0008829">
    <property type="term" value="F:dCTP deaminase activity"/>
    <property type="evidence" value="ECO:0007669"/>
    <property type="project" value="InterPro"/>
</dbReference>
<keyword evidence="4" id="KW-1185">Reference proteome</keyword>
<dbReference type="GO" id="GO:0006229">
    <property type="term" value="P:dUTP biosynthetic process"/>
    <property type="evidence" value="ECO:0007669"/>
    <property type="project" value="InterPro"/>
</dbReference>
<dbReference type="RefSeq" id="WP_076004460.1">
    <property type="nucleotide sequence ID" value="NZ_CP018258.1"/>
</dbReference>
<dbReference type="InterPro" id="IPR036157">
    <property type="entry name" value="dUTPase-like_sf"/>
</dbReference>
<dbReference type="Proteomes" id="UP000185934">
    <property type="component" value="Chromosome"/>
</dbReference>
<keyword evidence="1 3" id="KW-0378">Hydrolase</keyword>
<dbReference type="SUPFAM" id="SSF51283">
    <property type="entry name" value="dUTPase-like"/>
    <property type="match status" value="1"/>
</dbReference>
<dbReference type="EMBL" id="CP018258">
    <property type="protein sequence ID" value="APV44836.1"/>
    <property type="molecule type" value="Genomic_DNA"/>
</dbReference>
<sequence>MTCLAKKELLVLINGEPSLLTGYLCLADQVQPNGIDLTLKEICAIEGLGIIPVDNADRRLSNLQHLPFDNDHRIHLKPGNYLITYNEIVSLPKDVMALGRTRSSLLRCGAAIHTAVWDAGYSGRSQSLFVVYNKDGIILEKNARLLQLVFFRLGAETEGYSGIYQNENTR</sequence>
<organism evidence="3 4">
    <name type="scientific">Dehalogenimonas formicexedens</name>
    <dbReference type="NCBI Taxonomy" id="1839801"/>
    <lineage>
        <taxon>Bacteria</taxon>
        <taxon>Bacillati</taxon>
        <taxon>Chloroflexota</taxon>
        <taxon>Dehalococcoidia</taxon>
        <taxon>Dehalococcoidales</taxon>
        <taxon>Dehalococcoidaceae</taxon>
        <taxon>Dehalogenimonas</taxon>
    </lineage>
</organism>
<dbReference type="PANTHER" id="PTHR42680:SF1">
    <property type="entry name" value="DEOXYURIDINE 5'-TRIPHOSPHATE NUCLEOTIDOHYDROLASE"/>
    <property type="match status" value="1"/>
</dbReference>
<dbReference type="KEGG" id="dfo:Dform_01514"/>
<keyword evidence="2" id="KW-0546">Nucleotide metabolism</keyword>
<dbReference type="STRING" id="1839801.Dform_01514"/>
<proteinExistence type="predicted"/>
<protein>
    <submittedName>
        <fullName evidence="3">dUTP diphosphatase</fullName>
        <ecNumber evidence="3">3.6.1.23</ecNumber>
    </submittedName>
</protein>
<dbReference type="NCBIfam" id="NF002598">
    <property type="entry name" value="PRK02253.1"/>
    <property type="match status" value="1"/>
</dbReference>
<gene>
    <name evidence="3" type="primary">dut</name>
    <name evidence="3" type="ORF">Dform_01514</name>
</gene>
<name>A0A1P8F8N5_9CHLR</name>
<dbReference type="Pfam" id="PF22769">
    <property type="entry name" value="DCD"/>
    <property type="match status" value="1"/>
</dbReference>
<dbReference type="GO" id="GO:0004170">
    <property type="term" value="F:dUTP diphosphatase activity"/>
    <property type="evidence" value="ECO:0007669"/>
    <property type="project" value="UniProtKB-EC"/>
</dbReference>
<accession>A0A1P8F8N5</accession>
<dbReference type="EC" id="3.6.1.23" evidence="3"/>
<evidence type="ECO:0000256" key="1">
    <source>
        <dbReference type="ARBA" id="ARBA00022801"/>
    </source>
</evidence>
<dbReference type="OrthoDB" id="9180543at2"/>
<dbReference type="PANTHER" id="PTHR42680">
    <property type="entry name" value="DCTP DEAMINASE"/>
    <property type="match status" value="1"/>
</dbReference>
<dbReference type="CDD" id="cd07557">
    <property type="entry name" value="trimeric_dUTPase"/>
    <property type="match status" value="1"/>
</dbReference>
<dbReference type="AlphaFoldDB" id="A0A1P8F8N5"/>
<evidence type="ECO:0000313" key="4">
    <source>
        <dbReference type="Proteomes" id="UP000185934"/>
    </source>
</evidence>
<evidence type="ECO:0000313" key="3">
    <source>
        <dbReference type="EMBL" id="APV44836.1"/>
    </source>
</evidence>
<dbReference type="Gene3D" id="2.70.40.10">
    <property type="match status" value="1"/>
</dbReference>
<evidence type="ECO:0000256" key="2">
    <source>
        <dbReference type="ARBA" id="ARBA00023080"/>
    </source>
</evidence>
<reference evidence="4" key="1">
    <citation type="submission" date="2016-11" db="EMBL/GenBank/DDBJ databases">
        <title>Dehalogenimonas formicexedens sp. nov., a chlorinated alkane respiring bacterium isolated from contaminated groundwater.</title>
        <authorList>
            <person name="Key T.A."/>
            <person name="Bowman K.S."/>
            <person name="Lee I."/>
            <person name="Chun J."/>
            <person name="Albuquerque L."/>
            <person name="da Costa M.S."/>
            <person name="Rainey F.A."/>
            <person name="Moe W.M."/>
        </authorList>
    </citation>
    <scope>NUCLEOTIDE SEQUENCE [LARGE SCALE GENOMIC DNA]</scope>
    <source>
        <strain evidence="4">NSZ-14</strain>
    </source>
</reference>
<dbReference type="InterPro" id="IPR033704">
    <property type="entry name" value="dUTPase_trimeric"/>
</dbReference>
<dbReference type="InterPro" id="IPR011962">
    <property type="entry name" value="dCTP_deaminase"/>
</dbReference>